<dbReference type="Proteomes" id="UP000245431">
    <property type="component" value="Plasmid PVE_plasmid"/>
</dbReference>
<feature type="transmembrane region" description="Helical" evidence="1">
    <location>
        <begin position="12"/>
        <end position="31"/>
    </location>
</feature>
<keyword evidence="1" id="KW-0472">Membrane</keyword>
<proteinExistence type="predicted"/>
<protein>
    <submittedName>
        <fullName evidence="2">Conserved hypothetical membrane protein</fullName>
    </submittedName>
</protein>
<feature type="transmembrane region" description="Helical" evidence="1">
    <location>
        <begin position="90"/>
        <end position="110"/>
    </location>
</feature>
<feature type="transmembrane region" description="Helical" evidence="1">
    <location>
        <begin position="151"/>
        <end position="171"/>
    </location>
</feature>
<accession>A0A1D3KAH7</accession>
<name>A0A1D3KAH7_PSEVE</name>
<geneLocation type="plasmid" evidence="3">
    <name>pve_Plasmid</name>
</geneLocation>
<evidence type="ECO:0000313" key="2">
    <source>
        <dbReference type="EMBL" id="SBW85364.1"/>
    </source>
</evidence>
<keyword evidence="1" id="KW-0812">Transmembrane</keyword>
<dbReference type="EMBL" id="LT599585">
    <property type="protein sequence ID" value="SBW85364.1"/>
    <property type="molecule type" value="Genomic_DNA"/>
</dbReference>
<organism evidence="2 3">
    <name type="scientific">Pseudomonas veronii 1YdBTEX2</name>
    <dbReference type="NCBI Taxonomy" id="1295141"/>
    <lineage>
        <taxon>Bacteria</taxon>
        <taxon>Pseudomonadati</taxon>
        <taxon>Pseudomonadota</taxon>
        <taxon>Gammaproteobacteria</taxon>
        <taxon>Pseudomonadales</taxon>
        <taxon>Pseudomonadaceae</taxon>
        <taxon>Pseudomonas</taxon>
    </lineage>
</organism>
<keyword evidence="2" id="KW-0614">Plasmid</keyword>
<reference evidence="3" key="1">
    <citation type="submission" date="2016-07" db="EMBL/GenBank/DDBJ databases">
        <authorList>
            <person name="Florea S."/>
            <person name="Webb J.S."/>
            <person name="Jaromczyk J."/>
            <person name="Schardl C.L."/>
        </authorList>
    </citation>
    <scope>NUCLEOTIDE SEQUENCE [LARGE SCALE GENOMIC DNA]</scope>
    <source>
        <strain evidence="3">1YdBTEX2</strain>
        <plasmid evidence="3">Plasmid pve_Plasmid</plasmid>
    </source>
</reference>
<feature type="transmembrane region" description="Helical" evidence="1">
    <location>
        <begin position="51"/>
        <end position="70"/>
    </location>
</feature>
<feature type="transmembrane region" description="Helical" evidence="1">
    <location>
        <begin position="122"/>
        <end position="139"/>
    </location>
</feature>
<gene>
    <name evidence="2" type="ORF">PVE_P0324</name>
</gene>
<evidence type="ECO:0000256" key="1">
    <source>
        <dbReference type="SAM" id="Phobius"/>
    </source>
</evidence>
<evidence type="ECO:0000313" key="3">
    <source>
        <dbReference type="Proteomes" id="UP000245431"/>
    </source>
</evidence>
<dbReference type="AlphaFoldDB" id="A0A1D3KAH7"/>
<sequence length="172" mass="19446">MVGGFHYEALFVGEVCYLMPSLGFSVLLALLSRRWGFCEILKFPGVLVHEMLHFTVGFVTMAHPISISSIPRLVNGRLVRGSVGFVGLNWLNAWLTALAPLLALPIMFVLARWRLSGGAQHFVLMDVCIWVLFAPHWLYCWPSRADWKLVLISWPLGVILLSIFSVWAWCFA</sequence>
<keyword evidence="1" id="KW-1133">Transmembrane helix</keyword>